<organism evidence="2 3">
    <name type="scientific">Mucilaginibacter paludis DSM 18603</name>
    <dbReference type="NCBI Taxonomy" id="714943"/>
    <lineage>
        <taxon>Bacteria</taxon>
        <taxon>Pseudomonadati</taxon>
        <taxon>Bacteroidota</taxon>
        <taxon>Sphingobacteriia</taxon>
        <taxon>Sphingobacteriales</taxon>
        <taxon>Sphingobacteriaceae</taxon>
        <taxon>Mucilaginibacter</taxon>
    </lineage>
</organism>
<dbReference type="AlphaFoldDB" id="H1Y8Y4"/>
<dbReference type="Proteomes" id="UP000002774">
    <property type="component" value="Chromosome"/>
</dbReference>
<dbReference type="EMBL" id="CM001403">
    <property type="protein sequence ID" value="EHQ28750.1"/>
    <property type="molecule type" value="Genomic_DNA"/>
</dbReference>
<accession>H1Y8Y4</accession>
<reference evidence="2" key="1">
    <citation type="submission" date="2011-09" db="EMBL/GenBank/DDBJ databases">
        <title>The permanent draft genome of Mucilaginibacter paludis DSM 18603.</title>
        <authorList>
            <consortium name="US DOE Joint Genome Institute (JGI-PGF)"/>
            <person name="Lucas S."/>
            <person name="Han J."/>
            <person name="Lapidus A."/>
            <person name="Bruce D."/>
            <person name="Goodwin L."/>
            <person name="Pitluck S."/>
            <person name="Peters L."/>
            <person name="Kyrpides N."/>
            <person name="Mavromatis K."/>
            <person name="Ivanova N."/>
            <person name="Mikhailova N."/>
            <person name="Held B."/>
            <person name="Detter J.C."/>
            <person name="Tapia R."/>
            <person name="Han C."/>
            <person name="Land M."/>
            <person name="Hauser L."/>
            <person name="Markowitz V."/>
            <person name="Cheng J.-F."/>
            <person name="Hugenholtz P."/>
            <person name="Woyke T."/>
            <person name="Wu D."/>
            <person name="Tindall B."/>
            <person name="Brambilla E."/>
            <person name="Klenk H.-P."/>
            <person name="Eisen J.A."/>
        </authorList>
    </citation>
    <scope>NUCLEOTIDE SEQUENCE [LARGE SCALE GENOMIC DNA]</scope>
    <source>
        <strain evidence="2">DSM 18603</strain>
    </source>
</reference>
<dbReference type="Pfam" id="PF14542">
    <property type="entry name" value="Acetyltransf_CG"/>
    <property type="match status" value="1"/>
</dbReference>
<dbReference type="InterPro" id="IPR031165">
    <property type="entry name" value="GNAT_YJDJ"/>
</dbReference>
<dbReference type="SUPFAM" id="SSF55729">
    <property type="entry name" value="Acyl-CoA N-acyltransferases (Nat)"/>
    <property type="match status" value="1"/>
</dbReference>
<dbReference type="InterPro" id="IPR045057">
    <property type="entry name" value="Gcn5-rel_NAT"/>
</dbReference>
<keyword evidence="3" id="KW-1185">Reference proteome</keyword>
<dbReference type="PROSITE" id="PS51729">
    <property type="entry name" value="GNAT_YJDJ"/>
    <property type="match status" value="1"/>
</dbReference>
<dbReference type="HOGENOM" id="CLU_132888_2_2_10"/>
<dbReference type="PANTHER" id="PTHR31435:SF10">
    <property type="entry name" value="BSR4717 PROTEIN"/>
    <property type="match status" value="1"/>
</dbReference>
<gene>
    <name evidence="2" type="ORF">Mucpa_4665</name>
</gene>
<dbReference type="RefSeq" id="WP_008509660.1">
    <property type="nucleotide sequence ID" value="NZ_CM001403.1"/>
</dbReference>
<feature type="domain" description="N-acetyltransferase" evidence="1">
    <location>
        <begin position="6"/>
        <end position="92"/>
    </location>
</feature>
<name>H1Y8Y4_9SPHI</name>
<dbReference type="PANTHER" id="PTHR31435">
    <property type="entry name" value="PROTEIN NATD1"/>
    <property type="match status" value="1"/>
</dbReference>
<proteinExistence type="predicted"/>
<evidence type="ECO:0000259" key="1">
    <source>
        <dbReference type="PROSITE" id="PS51729"/>
    </source>
</evidence>
<evidence type="ECO:0000313" key="3">
    <source>
        <dbReference type="Proteomes" id="UP000002774"/>
    </source>
</evidence>
<evidence type="ECO:0000313" key="2">
    <source>
        <dbReference type="EMBL" id="EHQ28750.1"/>
    </source>
</evidence>
<sequence length="92" mass="10480">MKVEREEKNNRGAFYVEKDGHWVAEMAYGMSGDQMIIYHTEVSNELQGQHVGMQLVRAGVEYARANHIKIVPLCPFAKAIIDKVEEFQDVLA</sequence>
<dbReference type="STRING" id="714943.Mucpa_4665"/>
<dbReference type="eggNOG" id="COG2388">
    <property type="taxonomic scope" value="Bacteria"/>
</dbReference>
<protein>
    <recommendedName>
        <fullName evidence="1">N-acetyltransferase domain-containing protein</fullName>
    </recommendedName>
</protein>
<dbReference type="Gene3D" id="3.40.630.30">
    <property type="match status" value="1"/>
</dbReference>
<dbReference type="InterPro" id="IPR016181">
    <property type="entry name" value="Acyl_CoA_acyltransferase"/>
</dbReference>
<dbReference type="OrthoDB" id="9793389at2"/>